<name>X1CHH3_9ZZZZ</name>
<dbReference type="AlphaFoldDB" id="X1CHH3"/>
<evidence type="ECO:0000313" key="1">
    <source>
        <dbReference type="EMBL" id="GAG83686.1"/>
    </source>
</evidence>
<proteinExistence type="predicted"/>
<sequence>MEGTYSNQKEMPPILSIEELEKIAGLCKYERPSFPEHRPSLLKKIMNRFGWYRKTTVYILSEKHLLNWASNFKQVPYSYRGKTKCKKSIK</sequence>
<accession>X1CHH3</accession>
<gene>
    <name evidence="1" type="ORF">S01H4_26291</name>
</gene>
<protein>
    <submittedName>
        <fullName evidence="1">Uncharacterized protein</fullName>
    </submittedName>
</protein>
<organism evidence="1">
    <name type="scientific">marine sediment metagenome</name>
    <dbReference type="NCBI Taxonomy" id="412755"/>
    <lineage>
        <taxon>unclassified sequences</taxon>
        <taxon>metagenomes</taxon>
        <taxon>ecological metagenomes</taxon>
    </lineage>
</organism>
<dbReference type="EMBL" id="BART01012656">
    <property type="protein sequence ID" value="GAG83686.1"/>
    <property type="molecule type" value="Genomic_DNA"/>
</dbReference>
<comment type="caution">
    <text evidence="1">The sequence shown here is derived from an EMBL/GenBank/DDBJ whole genome shotgun (WGS) entry which is preliminary data.</text>
</comment>
<reference evidence="1" key="1">
    <citation type="journal article" date="2014" name="Front. Microbiol.">
        <title>High frequency of phylogenetically diverse reductive dehalogenase-homologous genes in deep subseafloor sedimentary metagenomes.</title>
        <authorList>
            <person name="Kawai M."/>
            <person name="Futagami T."/>
            <person name="Toyoda A."/>
            <person name="Takaki Y."/>
            <person name="Nishi S."/>
            <person name="Hori S."/>
            <person name="Arai W."/>
            <person name="Tsubouchi T."/>
            <person name="Morono Y."/>
            <person name="Uchiyama I."/>
            <person name="Ito T."/>
            <person name="Fujiyama A."/>
            <person name="Inagaki F."/>
            <person name="Takami H."/>
        </authorList>
    </citation>
    <scope>NUCLEOTIDE SEQUENCE</scope>
    <source>
        <strain evidence="1">Expedition CK06-06</strain>
    </source>
</reference>